<dbReference type="RefSeq" id="XP_024352126.1">
    <property type="nucleotide sequence ID" value="XM_024493425.1"/>
</dbReference>
<dbReference type="Pfam" id="PF10609">
    <property type="entry name" value="ParA"/>
    <property type="match status" value="1"/>
</dbReference>
<dbReference type="STRING" id="6210.W6UH57"/>
<dbReference type="EMBL" id="APAU02000025">
    <property type="protein sequence ID" value="EUB60930.1"/>
    <property type="molecule type" value="Genomic_DNA"/>
</dbReference>
<evidence type="ECO:0000313" key="9">
    <source>
        <dbReference type="EMBL" id="EUB60930.1"/>
    </source>
</evidence>
<keyword evidence="7" id="KW-0694">RNA-binding</keyword>
<keyword evidence="2" id="KW-0479">Metal-binding</keyword>
<keyword evidence="6" id="KW-0411">Iron-sulfur</keyword>
<proteinExistence type="inferred from homology"/>
<dbReference type="GO" id="GO:0140663">
    <property type="term" value="F:ATP-dependent FeS chaperone activity"/>
    <property type="evidence" value="ECO:0007669"/>
    <property type="project" value="InterPro"/>
</dbReference>
<dbReference type="KEGG" id="egl:EGR_04176"/>
<dbReference type="AlphaFoldDB" id="W6UH57"/>
<sequence length="411" mass="45908">MEVDRTLYVSNIPPKATEILVYELFLQAGPVENVSLKDGYGFVTYEDEESVLYACSLFEGIRLYNYELKIKPRQGSKYENYPIKSYPPYTCLLSYSTNSPDESREFSHRPEYRYPNYNMDYVPRMQMTFTPTYSVPRLHNMNCGIGLVENIFIVTSGKGGVGKSTIACRLAMGLANQNLKVGLLDLDLCGPSIPRIMGLCDANVQQCSEGWLPVVADKVAKNIFVMSIAFLVSDKDSAVAWRGPRKDAMIDQFLSKVCWGYLDVLVIDTPPGTSDEHISVVEKIRKYAIDRLRGAIIVSTPQRVAICDVRRQLTFCSKVGIPVVGLIENMSGFECPNCKESIYLFASGGVEALAKERGIYFLGRLPLDCQITRISDQSGTFVEKSQLALPADSPILVYILPKYFGAERVTS</sequence>
<dbReference type="PANTHER" id="PTHR23264:SF19">
    <property type="entry name" value="CYTOSOLIC FE-S CLUSTER ASSEMBLY FACTOR NUBP2"/>
    <property type="match status" value="1"/>
</dbReference>
<dbReference type="GO" id="GO:0003723">
    <property type="term" value="F:RNA binding"/>
    <property type="evidence" value="ECO:0007669"/>
    <property type="project" value="UniProtKB-UniRule"/>
</dbReference>
<dbReference type="InterPro" id="IPR000808">
    <property type="entry name" value="Mrp-like_CS"/>
</dbReference>
<keyword evidence="4" id="KW-0067">ATP-binding</keyword>
<evidence type="ECO:0000256" key="3">
    <source>
        <dbReference type="ARBA" id="ARBA00022741"/>
    </source>
</evidence>
<dbReference type="PANTHER" id="PTHR23264">
    <property type="entry name" value="NUCLEOTIDE-BINDING PROTEIN NBP35 YEAST -RELATED"/>
    <property type="match status" value="1"/>
</dbReference>
<dbReference type="CTD" id="36339891"/>
<gene>
    <name evidence="9" type="ORF">EGR_04176</name>
</gene>
<dbReference type="OrthoDB" id="1741334at2759"/>
<dbReference type="Gene3D" id="3.40.50.300">
    <property type="entry name" value="P-loop containing nucleotide triphosphate hydrolases"/>
    <property type="match status" value="1"/>
</dbReference>
<dbReference type="Pfam" id="PF00076">
    <property type="entry name" value="RRM_1"/>
    <property type="match status" value="1"/>
</dbReference>
<dbReference type="GO" id="GO:0005829">
    <property type="term" value="C:cytosol"/>
    <property type="evidence" value="ECO:0007669"/>
    <property type="project" value="TreeGrafter"/>
</dbReference>
<comment type="caution">
    <text evidence="9">The sequence shown here is derived from an EMBL/GenBank/DDBJ whole genome shotgun (WGS) entry which is preliminary data.</text>
</comment>
<protein>
    <submittedName>
        <fullName evidence="9">Cytosolic Fe-S cluster assembly factor NUBP2</fullName>
    </submittedName>
</protein>
<dbReference type="SMART" id="SM00360">
    <property type="entry name" value="RRM"/>
    <property type="match status" value="1"/>
</dbReference>
<dbReference type="InterPro" id="IPR027417">
    <property type="entry name" value="P-loop_NTPase"/>
</dbReference>
<feature type="domain" description="RRM" evidence="8">
    <location>
        <begin position="5"/>
        <end position="75"/>
    </location>
</feature>
<dbReference type="CDD" id="cd02037">
    <property type="entry name" value="Mrp_NBP35"/>
    <property type="match status" value="1"/>
</dbReference>
<dbReference type="HAMAP" id="MF_02040">
    <property type="entry name" value="Mrp_NBP35"/>
    <property type="match status" value="1"/>
</dbReference>
<dbReference type="GeneID" id="36339891"/>
<evidence type="ECO:0000256" key="1">
    <source>
        <dbReference type="ARBA" id="ARBA00022485"/>
    </source>
</evidence>
<keyword evidence="5" id="KW-0408">Iron</keyword>
<keyword evidence="3" id="KW-0547">Nucleotide-binding</keyword>
<evidence type="ECO:0000256" key="7">
    <source>
        <dbReference type="PROSITE-ProRule" id="PRU00176"/>
    </source>
</evidence>
<evidence type="ECO:0000259" key="8">
    <source>
        <dbReference type="PROSITE" id="PS50102"/>
    </source>
</evidence>
<evidence type="ECO:0000256" key="6">
    <source>
        <dbReference type="ARBA" id="ARBA00023014"/>
    </source>
</evidence>
<name>W6UH57_ECHGR</name>
<dbReference type="PROSITE" id="PS50102">
    <property type="entry name" value="RRM"/>
    <property type="match status" value="1"/>
</dbReference>
<reference evidence="9 10" key="1">
    <citation type="journal article" date="2013" name="Nat. Genet.">
        <title>The genome of the hydatid tapeworm Echinococcus granulosus.</title>
        <authorList>
            <person name="Zheng H."/>
            <person name="Zhang W."/>
            <person name="Zhang L."/>
            <person name="Zhang Z."/>
            <person name="Li J."/>
            <person name="Lu G."/>
            <person name="Zhu Y."/>
            <person name="Wang Y."/>
            <person name="Huang Y."/>
            <person name="Liu J."/>
            <person name="Kang H."/>
            <person name="Chen J."/>
            <person name="Wang L."/>
            <person name="Chen A."/>
            <person name="Yu S."/>
            <person name="Gao Z."/>
            <person name="Jin L."/>
            <person name="Gu W."/>
            <person name="Wang Z."/>
            <person name="Zhao L."/>
            <person name="Shi B."/>
            <person name="Wen H."/>
            <person name="Lin R."/>
            <person name="Jones M.K."/>
            <person name="Brejova B."/>
            <person name="Vinar T."/>
            <person name="Zhao G."/>
            <person name="McManus D.P."/>
            <person name="Chen Z."/>
            <person name="Zhou Y."/>
            <person name="Wang S."/>
        </authorList>
    </citation>
    <scope>NUCLEOTIDE SEQUENCE [LARGE SCALE GENOMIC DNA]</scope>
</reference>
<dbReference type="InterPro" id="IPR035979">
    <property type="entry name" value="RBD_domain_sf"/>
</dbReference>
<evidence type="ECO:0000256" key="5">
    <source>
        <dbReference type="ARBA" id="ARBA00023004"/>
    </source>
</evidence>
<dbReference type="SUPFAM" id="SSF52540">
    <property type="entry name" value="P-loop containing nucleoside triphosphate hydrolases"/>
    <property type="match status" value="1"/>
</dbReference>
<dbReference type="OMA" id="AKNIFVM"/>
<evidence type="ECO:0000313" key="10">
    <source>
        <dbReference type="Proteomes" id="UP000019149"/>
    </source>
</evidence>
<dbReference type="PROSITE" id="PS01215">
    <property type="entry name" value="MRP"/>
    <property type="match status" value="1"/>
</dbReference>
<dbReference type="SUPFAM" id="SSF54928">
    <property type="entry name" value="RNA-binding domain, RBD"/>
    <property type="match status" value="1"/>
</dbReference>
<dbReference type="InterPro" id="IPR012677">
    <property type="entry name" value="Nucleotide-bd_a/b_plait_sf"/>
</dbReference>
<dbReference type="InterPro" id="IPR019591">
    <property type="entry name" value="Mrp/NBP35_ATP-bd"/>
</dbReference>
<accession>W6UH57</accession>
<evidence type="ECO:0000256" key="4">
    <source>
        <dbReference type="ARBA" id="ARBA00022840"/>
    </source>
</evidence>
<dbReference type="GO" id="GO:0046872">
    <property type="term" value="F:metal ion binding"/>
    <property type="evidence" value="ECO:0007669"/>
    <property type="project" value="UniProtKB-KW"/>
</dbReference>
<dbReference type="GO" id="GO:0051539">
    <property type="term" value="F:4 iron, 4 sulfur cluster binding"/>
    <property type="evidence" value="ECO:0007669"/>
    <property type="project" value="UniProtKB-KW"/>
</dbReference>
<dbReference type="InterPro" id="IPR033756">
    <property type="entry name" value="YlxH/NBP35"/>
</dbReference>
<keyword evidence="1" id="KW-0004">4Fe-4S</keyword>
<dbReference type="GO" id="GO:0016226">
    <property type="term" value="P:iron-sulfur cluster assembly"/>
    <property type="evidence" value="ECO:0007669"/>
    <property type="project" value="InterPro"/>
</dbReference>
<organism evidence="9 10">
    <name type="scientific">Echinococcus granulosus</name>
    <name type="common">Hydatid tapeworm</name>
    <dbReference type="NCBI Taxonomy" id="6210"/>
    <lineage>
        <taxon>Eukaryota</taxon>
        <taxon>Metazoa</taxon>
        <taxon>Spiralia</taxon>
        <taxon>Lophotrochozoa</taxon>
        <taxon>Platyhelminthes</taxon>
        <taxon>Cestoda</taxon>
        <taxon>Eucestoda</taxon>
        <taxon>Cyclophyllidea</taxon>
        <taxon>Taeniidae</taxon>
        <taxon>Echinococcus</taxon>
        <taxon>Echinococcus granulosus group</taxon>
    </lineage>
</organism>
<evidence type="ECO:0000256" key="2">
    <source>
        <dbReference type="ARBA" id="ARBA00022723"/>
    </source>
</evidence>
<dbReference type="InterPro" id="IPR000504">
    <property type="entry name" value="RRM_dom"/>
</dbReference>
<dbReference type="Proteomes" id="UP000019149">
    <property type="component" value="Unassembled WGS sequence"/>
</dbReference>
<keyword evidence="10" id="KW-1185">Reference proteome</keyword>
<dbReference type="Gene3D" id="3.30.70.330">
    <property type="match status" value="1"/>
</dbReference>
<dbReference type="GO" id="GO:0005524">
    <property type="term" value="F:ATP binding"/>
    <property type="evidence" value="ECO:0007669"/>
    <property type="project" value="UniProtKB-KW"/>
</dbReference>